<reference evidence="5 6" key="1">
    <citation type="submission" date="2008-06" db="EMBL/GenBank/DDBJ databases">
        <title>Complete sequence of Chloroherpeton thalassium ATCC 35110.</title>
        <authorList>
            <consortium name="US DOE Joint Genome Institute"/>
            <person name="Lucas S."/>
            <person name="Copeland A."/>
            <person name="Lapidus A."/>
            <person name="Glavina del Rio T."/>
            <person name="Dalin E."/>
            <person name="Tice H."/>
            <person name="Bruce D."/>
            <person name="Goodwin L."/>
            <person name="Pitluck S."/>
            <person name="Schmutz J."/>
            <person name="Larimer F."/>
            <person name="Land M."/>
            <person name="Hauser L."/>
            <person name="Kyrpides N."/>
            <person name="Mikhailova N."/>
            <person name="Liu Z."/>
            <person name="Li T."/>
            <person name="Zhao F."/>
            <person name="Overmann J."/>
            <person name="Bryant D.A."/>
            <person name="Richardson P."/>
        </authorList>
    </citation>
    <scope>NUCLEOTIDE SEQUENCE [LARGE SCALE GENOMIC DNA]</scope>
    <source>
        <strain evidence="6">ATCC 35110 / GB-78</strain>
    </source>
</reference>
<name>B3QSQ5_CHLT3</name>
<accession>B3QSQ5</accession>
<organism evidence="5 6">
    <name type="scientific">Chloroherpeton thalassium (strain ATCC 35110 / GB-78)</name>
    <dbReference type="NCBI Taxonomy" id="517418"/>
    <lineage>
        <taxon>Bacteria</taxon>
        <taxon>Pseudomonadati</taxon>
        <taxon>Chlorobiota</taxon>
        <taxon>Chlorobiia</taxon>
        <taxon>Chlorobiales</taxon>
        <taxon>Chloroherpetonaceae</taxon>
        <taxon>Chloroherpeton</taxon>
    </lineage>
</organism>
<dbReference type="STRING" id="517418.Ctha_1644"/>
<dbReference type="SFLD" id="SFLDG01129">
    <property type="entry name" value="C1.5:_HAD__Beta-PGM__Phosphata"/>
    <property type="match status" value="1"/>
</dbReference>
<sequence>MRKLVLFDIDGTLVKVEGISRNALIEALRKVYGSEGSAATYSFAGKMDGVIIYEVMRESGLLDNHIQARFEDVKQTYIDIFKQCAEQNHVQLLDGVVALLDELAAHSDVVLGLLTGNFEDSGRHKLALSGINHYFSFGAFAEDGHERIDLPEVAVDRAYHRTGKRFTGKDVVIIGDTEHDVRCAKVLNSKCIAVATGYYSIESLEAGKPDHVVENLRDTTRIKEMILSE</sequence>
<dbReference type="CDD" id="cd07506">
    <property type="entry name" value="HAD_like"/>
    <property type="match status" value="1"/>
</dbReference>
<dbReference type="Gene3D" id="1.10.150.240">
    <property type="entry name" value="Putative phosphatase, domain 2"/>
    <property type="match status" value="1"/>
</dbReference>
<dbReference type="eggNOG" id="COG0546">
    <property type="taxonomic scope" value="Bacteria"/>
</dbReference>
<evidence type="ECO:0000256" key="1">
    <source>
        <dbReference type="ARBA" id="ARBA00000830"/>
    </source>
</evidence>
<dbReference type="GO" id="GO:0005829">
    <property type="term" value="C:cytosol"/>
    <property type="evidence" value="ECO:0007669"/>
    <property type="project" value="TreeGrafter"/>
</dbReference>
<evidence type="ECO:0000313" key="6">
    <source>
        <dbReference type="Proteomes" id="UP000001208"/>
    </source>
</evidence>
<comment type="similarity">
    <text evidence="3">Belongs to the HAD-like hydrolase superfamily. CbbY/CbbZ/Gph/YieH family.</text>
</comment>
<dbReference type="InterPro" id="IPR023214">
    <property type="entry name" value="HAD_sf"/>
</dbReference>
<dbReference type="RefSeq" id="WP_012500186.1">
    <property type="nucleotide sequence ID" value="NC_011026.1"/>
</dbReference>
<dbReference type="EMBL" id="CP001100">
    <property type="protein sequence ID" value="ACF14102.1"/>
    <property type="molecule type" value="Genomic_DNA"/>
</dbReference>
<dbReference type="PANTHER" id="PTHR43434:SF1">
    <property type="entry name" value="PHOSPHOGLYCOLATE PHOSPHATASE"/>
    <property type="match status" value="1"/>
</dbReference>
<dbReference type="GO" id="GO:0006281">
    <property type="term" value="P:DNA repair"/>
    <property type="evidence" value="ECO:0007669"/>
    <property type="project" value="TreeGrafter"/>
</dbReference>
<dbReference type="KEGG" id="cts:Ctha_1644"/>
<dbReference type="Proteomes" id="UP000001208">
    <property type="component" value="Chromosome"/>
</dbReference>
<comment type="catalytic activity">
    <reaction evidence="1">
        <text>2-phosphoglycolate + H2O = glycolate + phosphate</text>
        <dbReference type="Rhea" id="RHEA:14369"/>
        <dbReference type="ChEBI" id="CHEBI:15377"/>
        <dbReference type="ChEBI" id="CHEBI:29805"/>
        <dbReference type="ChEBI" id="CHEBI:43474"/>
        <dbReference type="ChEBI" id="CHEBI:58033"/>
        <dbReference type="EC" id="3.1.3.18"/>
    </reaction>
</comment>
<keyword evidence="6" id="KW-1185">Reference proteome</keyword>
<evidence type="ECO:0000313" key="5">
    <source>
        <dbReference type="EMBL" id="ACF14102.1"/>
    </source>
</evidence>
<dbReference type="GO" id="GO:0008967">
    <property type="term" value="F:phosphoglycolate phosphatase activity"/>
    <property type="evidence" value="ECO:0007669"/>
    <property type="project" value="UniProtKB-EC"/>
</dbReference>
<dbReference type="OrthoDB" id="9807630at2"/>
<evidence type="ECO:0000256" key="2">
    <source>
        <dbReference type="ARBA" id="ARBA00004818"/>
    </source>
</evidence>
<dbReference type="InterPro" id="IPR023198">
    <property type="entry name" value="PGP-like_dom2"/>
</dbReference>
<dbReference type="HOGENOM" id="CLU_045011_18_0_10"/>
<dbReference type="AlphaFoldDB" id="B3QSQ5"/>
<dbReference type="PANTHER" id="PTHR43434">
    <property type="entry name" value="PHOSPHOGLYCOLATE PHOSPHATASE"/>
    <property type="match status" value="1"/>
</dbReference>
<proteinExistence type="inferred from homology"/>
<dbReference type="Pfam" id="PF13419">
    <property type="entry name" value="HAD_2"/>
    <property type="match status" value="1"/>
</dbReference>
<keyword evidence="5" id="KW-0378">Hydrolase</keyword>
<dbReference type="InterPro" id="IPR036412">
    <property type="entry name" value="HAD-like_sf"/>
</dbReference>
<gene>
    <name evidence="5" type="ordered locus">Ctha_1644</name>
</gene>
<dbReference type="SUPFAM" id="SSF56784">
    <property type="entry name" value="HAD-like"/>
    <property type="match status" value="1"/>
</dbReference>
<evidence type="ECO:0000256" key="3">
    <source>
        <dbReference type="ARBA" id="ARBA00006171"/>
    </source>
</evidence>
<dbReference type="EC" id="3.1.3.18" evidence="4"/>
<dbReference type="SFLD" id="SFLDS00003">
    <property type="entry name" value="Haloacid_Dehalogenase"/>
    <property type="match status" value="1"/>
</dbReference>
<evidence type="ECO:0000256" key="4">
    <source>
        <dbReference type="ARBA" id="ARBA00013078"/>
    </source>
</evidence>
<comment type="pathway">
    <text evidence="2">Organic acid metabolism; glycolate biosynthesis; glycolate from 2-phosphoglycolate: step 1/1.</text>
</comment>
<dbReference type="Gene3D" id="3.40.50.1000">
    <property type="entry name" value="HAD superfamily/HAD-like"/>
    <property type="match status" value="1"/>
</dbReference>
<protein>
    <recommendedName>
        <fullName evidence="4">phosphoglycolate phosphatase</fullName>
        <ecNumber evidence="4">3.1.3.18</ecNumber>
    </recommendedName>
</protein>
<dbReference type="InterPro" id="IPR050155">
    <property type="entry name" value="HAD-like_hydrolase_sf"/>
</dbReference>
<dbReference type="InterPro" id="IPR041492">
    <property type="entry name" value="HAD_2"/>
</dbReference>